<evidence type="ECO:0000313" key="15">
    <source>
        <dbReference type="EMBL" id="KHD98884.1"/>
    </source>
</evidence>
<keyword evidence="7" id="KW-1015">Disulfide bond</keyword>
<protein>
    <recommendedName>
        <fullName evidence="3">thioredoxin-dependent peroxiredoxin</fullName>
        <ecNumber evidence="3">1.11.1.24</ecNumber>
    </recommendedName>
    <alternativeName>
        <fullName evidence="11">Bacterioferritin comigratory protein</fullName>
    </alternativeName>
    <alternativeName>
        <fullName evidence="9">Thioredoxin peroxidase</fullName>
    </alternativeName>
</protein>
<comment type="similarity">
    <text evidence="10">Belongs to the peroxiredoxin family. BCP/PrxQ subfamily.</text>
</comment>
<evidence type="ECO:0000256" key="2">
    <source>
        <dbReference type="ARBA" id="ARBA00011245"/>
    </source>
</evidence>
<dbReference type="GO" id="GO:0005737">
    <property type="term" value="C:cytoplasm"/>
    <property type="evidence" value="ECO:0007669"/>
    <property type="project" value="TreeGrafter"/>
</dbReference>
<evidence type="ECO:0000256" key="6">
    <source>
        <dbReference type="ARBA" id="ARBA00023002"/>
    </source>
</evidence>
<dbReference type="GO" id="GO:0045454">
    <property type="term" value="P:cell redox homeostasis"/>
    <property type="evidence" value="ECO:0007669"/>
    <property type="project" value="TreeGrafter"/>
</dbReference>
<dbReference type="RefSeq" id="WP_035923300.1">
    <property type="nucleotide sequence ID" value="NZ_JSUH01000001.1"/>
</dbReference>
<dbReference type="GO" id="GO:0034599">
    <property type="term" value="P:cellular response to oxidative stress"/>
    <property type="evidence" value="ECO:0007669"/>
    <property type="project" value="TreeGrafter"/>
</dbReference>
<organism evidence="15 16">
    <name type="scientific">Kocuria rosea subsp. polaris</name>
    <dbReference type="NCBI Taxonomy" id="136273"/>
    <lineage>
        <taxon>Bacteria</taxon>
        <taxon>Bacillati</taxon>
        <taxon>Actinomycetota</taxon>
        <taxon>Actinomycetes</taxon>
        <taxon>Micrococcales</taxon>
        <taxon>Micrococcaceae</taxon>
        <taxon>Kocuria</taxon>
    </lineage>
</organism>
<evidence type="ECO:0000256" key="3">
    <source>
        <dbReference type="ARBA" id="ARBA00013017"/>
    </source>
</evidence>
<comment type="function">
    <text evidence="1">Thiol-specific peroxidase that catalyzes the reduction of hydrogen peroxide and organic hydroperoxides to water and alcohols, respectively. Plays a role in cell protection against oxidative stress by detoxifying peroxides and as sensor of hydrogen peroxide-mediated signaling events.</text>
</comment>
<comment type="catalytic activity">
    <reaction evidence="12">
        <text>a hydroperoxide + [thioredoxin]-dithiol = an alcohol + [thioredoxin]-disulfide + H2O</text>
        <dbReference type="Rhea" id="RHEA:62620"/>
        <dbReference type="Rhea" id="RHEA-COMP:10698"/>
        <dbReference type="Rhea" id="RHEA-COMP:10700"/>
        <dbReference type="ChEBI" id="CHEBI:15377"/>
        <dbReference type="ChEBI" id="CHEBI:29950"/>
        <dbReference type="ChEBI" id="CHEBI:30879"/>
        <dbReference type="ChEBI" id="CHEBI:35924"/>
        <dbReference type="ChEBI" id="CHEBI:50058"/>
        <dbReference type="EC" id="1.11.1.24"/>
    </reaction>
</comment>
<feature type="active site" description="Cysteine sulfenic acid (-SOH) intermediate; for peroxidase activity" evidence="13">
    <location>
        <position position="47"/>
    </location>
</feature>
<dbReference type="InterPro" id="IPR013766">
    <property type="entry name" value="Thioredoxin_domain"/>
</dbReference>
<keyword evidence="8" id="KW-0676">Redox-active center</keyword>
<feature type="domain" description="Thioredoxin" evidence="14">
    <location>
        <begin position="5"/>
        <end position="155"/>
    </location>
</feature>
<dbReference type="CDD" id="cd03017">
    <property type="entry name" value="PRX_BCP"/>
    <property type="match status" value="1"/>
</dbReference>
<keyword evidence="4" id="KW-0575">Peroxidase</keyword>
<evidence type="ECO:0000256" key="4">
    <source>
        <dbReference type="ARBA" id="ARBA00022559"/>
    </source>
</evidence>
<evidence type="ECO:0000256" key="7">
    <source>
        <dbReference type="ARBA" id="ARBA00023157"/>
    </source>
</evidence>
<dbReference type="EC" id="1.11.1.24" evidence="3"/>
<keyword evidence="5" id="KW-0049">Antioxidant</keyword>
<dbReference type="PROSITE" id="PS51352">
    <property type="entry name" value="THIOREDOXIN_2"/>
    <property type="match status" value="1"/>
</dbReference>
<sequence length="155" mass="17215">MTQQIRTGRQAPDLALTDHEGQQVRLSELRDHKVIVYFYPKAFTPGCTSEACDFRDSLASLQHLGYTVLGVSGDDLETLSRFAEEYHLPYRLLSDPDGQAARAWGAWGEKTVNGETRTGPLRSTFVIEQDGTVSSAEYNVQAEGHVKSLRERLGA</sequence>
<evidence type="ECO:0000256" key="8">
    <source>
        <dbReference type="ARBA" id="ARBA00023284"/>
    </source>
</evidence>
<dbReference type="Proteomes" id="UP000030466">
    <property type="component" value="Unassembled WGS sequence"/>
</dbReference>
<evidence type="ECO:0000313" key="16">
    <source>
        <dbReference type="Proteomes" id="UP000030466"/>
    </source>
</evidence>
<dbReference type="FunFam" id="3.40.30.10:FF:000007">
    <property type="entry name" value="Thioredoxin-dependent thiol peroxidase"/>
    <property type="match status" value="1"/>
</dbReference>
<evidence type="ECO:0000256" key="1">
    <source>
        <dbReference type="ARBA" id="ARBA00003330"/>
    </source>
</evidence>
<dbReference type="EMBL" id="JSUH01000001">
    <property type="protein sequence ID" value="KHD98884.1"/>
    <property type="molecule type" value="Genomic_DNA"/>
</dbReference>
<evidence type="ECO:0000256" key="9">
    <source>
        <dbReference type="ARBA" id="ARBA00032824"/>
    </source>
</evidence>
<comment type="subunit">
    <text evidence="2">Monomer.</text>
</comment>
<dbReference type="AlphaFoldDB" id="A0A0A6VYL4"/>
<gene>
    <name evidence="15" type="ORF">GY22_00475</name>
</gene>
<dbReference type="PANTHER" id="PTHR42801:SF4">
    <property type="entry name" value="AHPC_TSA FAMILY PROTEIN"/>
    <property type="match status" value="1"/>
</dbReference>
<evidence type="ECO:0000256" key="13">
    <source>
        <dbReference type="PIRSR" id="PIRSR000239-1"/>
    </source>
</evidence>
<dbReference type="OrthoDB" id="9812811at2"/>
<evidence type="ECO:0000256" key="11">
    <source>
        <dbReference type="ARBA" id="ARBA00041373"/>
    </source>
</evidence>
<dbReference type="InterPro" id="IPR050924">
    <property type="entry name" value="Peroxiredoxin_BCP/PrxQ"/>
</dbReference>
<reference evidence="15 16" key="1">
    <citation type="journal article" date="2003" name="Int. J. Syst. Evol. Microbiol.">
        <title>Kocuria polaris sp. nov., an orange-pigmented psychrophilic bacterium isolated from an Antarctic cyanobacterial mat sample.</title>
        <authorList>
            <person name="Reddy G.S."/>
            <person name="Prakash J.S."/>
            <person name="Prabahar V."/>
            <person name="Matsumoto G.I."/>
            <person name="Stackebrandt E."/>
            <person name="Shivaji S."/>
        </authorList>
    </citation>
    <scope>NUCLEOTIDE SEQUENCE [LARGE SCALE GENOMIC DNA]</scope>
    <source>
        <strain evidence="15 16">CMS 76or</strain>
    </source>
</reference>
<evidence type="ECO:0000256" key="5">
    <source>
        <dbReference type="ARBA" id="ARBA00022862"/>
    </source>
</evidence>
<evidence type="ECO:0000259" key="14">
    <source>
        <dbReference type="PROSITE" id="PS51352"/>
    </source>
</evidence>
<dbReference type="InterPro" id="IPR024706">
    <property type="entry name" value="Peroxiredoxin_AhpC-typ"/>
</dbReference>
<dbReference type="Pfam" id="PF00578">
    <property type="entry name" value="AhpC-TSA"/>
    <property type="match status" value="1"/>
</dbReference>
<keyword evidence="6" id="KW-0560">Oxidoreductase</keyword>
<dbReference type="InterPro" id="IPR036249">
    <property type="entry name" value="Thioredoxin-like_sf"/>
</dbReference>
<evidence type="ECO:0000256" key="12">
    <source>
        <dbReference type="ARBA" id="ARBA00049091"/>
    </source>
</evidence>
<dbReference type="PANTHER" id="PTHR42801">
    <property type="entry name" value="THIOREDOXIN-DEPENDENT PEROXIDE REDUCTASE"/>
    <property type="match status" value="1"/>
</dbReference>
<keyword evidence="16" id="KW-1185">Reference proteome</keyword>
<dbReference type="InterPro" id="IPR000866">
    <property type="entry name" value="AhpC/TSA"/>
</dbReference>
<dbReference type="NCBIfam" id="NF006960">
    <property type="entry name" value="PRK09437.1"/>
    <property type="match status" value="1"/>
</dbReference>
<dbReference type="PIRSF" id="PIRSF000239">
    <property type="entry name" value="AHPC"/>
    <property type="match status" value="1"/>
</dbReference>
<comment type="caution">
    <text evidence="15">The sequence shown here is derived from an EMBL/GenBank/DDBJ whole genome shotgun (WGS) entry which is preliminary data.</text>
</comment>
<dbReference type="SUPFAM" id="SSF52833">
    <property type="entry name" value="Thioredoxin-like"/>
    <property type="match status" value="1"/>
</dbReference>
<dbReference type="Gene3D" id="3.40.30.10">
    <property type="entry name" value="Glutaredoxin"/>
    <property type="match status" value="1"/>
</dbReference>
<name>A0A0A6VYL4_KOCRO</name>
<proteinExistence type="inferred from homology"/>
<accession>A0A0A6VYL4</accession>
<dbReference type="GO" id="GO:0008379">
    <property type="term" value="F:thioredoxin peroxidase activity"/>
    <property type="evidence" value="ECO:0007669"/>
    <property type="project" value="TreeGrafter"/>
</dbReference>
<evidence type="ECO:0000256" key="10">
    <source>
        <dbReference type="ARBA" id="ARBA00038489"/>
    </source>
</evidence>